<dbReference type="InterPro" id="IPR047728">
    <property type="entry name" value="LipDrop-assoc"/>
</dbReference>
<reference evidence="2" key="1">
    <citation type="journal article" date="2021" name="Nat. Microbiol.">
        <title>Cocultivation of an ultrasmall environmental parasitic bacterium with lytic ability against bacteria associated with wastewater foams.</title>
        <authorList>
            <person name="Batinovic S."/>
            <person name="Rose J.J.A."/>
            <person name="Ratcliffe J."/>
            <person name="Seviour R.J."/>
            <person name="Petrovski S."/>
        </authorList>
    </citation>
    <scope>NUCLEOTIDE SEQUENCE</scope>
    <source>
        <strain evidence="2">CON9</strain>
    </source>
</reference>
<name>A0ABX6IFJ7_9ACTN</name>
<feature type="compositionally biased region" description="Low complexity" evidence="1">
    <location>
        <begin position="150"/>
        <end position="176"/>
    </location>
</feature>
<proteinExistence type="predicted"/>
<accession>A0ABX6IFJ7</accession>
<dbReference type="RefSeq" id="WP_213247945.1">
    <property type="nucleotide sequence ID" value="NZ_CP045806.1"/>
</dbReference>
<sequence length="268" mass="28594">MVRAPYTVRIAAGLIVTAIEETQKLPTLVVTLPMTALSEALQLGMRVQQGVAGLAIKGDLALELMFDRPSEEPSWARFDEDEDPVELSLIPAEQPGADALDDQPEPPAAQSPARESPAPDSPADDVATHHVPSHHVAAHDATAPEVTARQADAQPADAAPGTDRTTTTTEPATGGRFALYSSAPDTVVKAPADTRPGAAAFDGPVPEVVEYIEYDRLTLAQLRAKLRSVGTDELAALLEYEQTTKARAPFVTMIENRITAQHKRHSTT</sequence>
<evidence type="ECO:0000313" key="3">
    <source>
        <dbReference type="Proteomes" id="UP001059836"/>
    </source>
</evidence>
<keyword evidence="3" id="KW-1185">Reference proteome</keyword>
<dbReference type="NCBIfam" id="NF033649">
    <property type="entry name" value="LipDrop_Rv1109c"/>
    <property type="match status" value="1"/>
</dbReference>
<dbReference type="Proteomes" id="UP001059836">
    <property type="component" value="Chromosome"/>
</dbReference>
<organism evidence="2 3">
    <name type="scientific">Gordonia pseudamarae</name>
    <dbReference type="NCBI Taxonomy" id="2831662"/>
    <lineage>
        <taxon>Bacteria</taxon>
        <taxon>Bacillati</taxon>
        <taxon>Actinomycetota</taxon>
        <taxon>Actinomycetes</taxon>
        <taxon>Mycobacteriales</taxon>
        <taxon>Gordoniaceae</taxon>
        <taxon>Gordonia</taxon>
    </lineage>
</organism>
<dbReference type="EMBL" id="CP045809">
    <property type="protein sequence ID" value="QHN34627.1"/>
    <property type="molecule type" value="Genomic_DNA"/>
</dbReference>
<evidence type="ECO:0000313" key="2">
    <source>
        <dbReference type="EMBL" id="QHN34627.1"/>
    </source>
</evidence>
<protein>
    <submittedName>
        <fullName evidence="2">Lipid droplet-associated protein</fullName>
    </submittedName>
</protein>
<evidence type="ECO:0000256" key="1">
    <source>
        <dbReference type="SAM" id="MobiDB-lite"/>
    </source>
</evidence>
<gene>
    <name evidence="2" type="ORF">GII31_06660</name>
</gene>
<feature type="region of interest" description="Disordered" evidence="1">
    <location>
        <begin position="95"/>
        <end position="179"/>
    </location>
</feature>